<dbReference type="GO" id="GO:0007411">
    <property type="term" value="P:axon guidance"/>
    <property type="evidence" value="ECO:0007669"/>
    <property type="project" value="TreeGrafter"/>
</dbReference>
<dbReference type="FunFam" id="2.10.25.10:FF:000653">
    <property type="entry name" value="Putative Fibrillin-1"/>
    <property type="match status" value="1"/>
</dbReference>
<dbReference type="Proteomes" id="UP001159428">
    <property type="component" value="Unassembled WGS sequence"/>
</dbReference>
<evidence type="ECO:0000313" key="12">
    <source>
        <dbReference type="Proteomes" id="UP001159428"/>
    </source>
</evidence>
<feature type="domain" description="EGF-like" evidence="8">
    <location>
        <begin position="817"/>
        <end position="857"/>
    </location>
</feature>
<feature type="domain" description="Kazal-like" evidence="10">
    <location>
        <begin position="316"/>
        <end position="363"/>
    </location>
</feature>
<evidence type="ECO:0000259" key="8">
    <source>
        <dbReference type="PROSITE" id="PS50026"/>
    </source>
</evidence>
<evidence type="ECO:0000256" key="2">
    <source>
        <dbReference type="ARBA" id="ARBA00022729"/>
    </source>
</evidence>
<dbReference type="GO" id="GO:0005886">
    <property type="term" value="C:plasma membrane"/>
    <property type="evidence" value="ECO:0007669"/>
    <property type="project" value="TreeGrafter"/>
</dbReference>
<dbReference type="GO" id="GO:0005509">
    <property type="term" value="F:calcium ion binding"/>
    <property type="evidence" value="ECO:0007669"/>
    <property type="project" value="InterPro"/>
</dbReference>
<dbReference type="GO" id="GO:0043235">
    <property type="term" value="C:receptor complex"/>
    <property type="evidence" value="ECO:0007669"/>
    <property type="project" value="TreeGrafter"/>
</dbReference>
<dbReference type="Gene3D" id="2.60.40.2080">
    <property type="match status" value="4"/>
</dbReference>
<feature type="non-terminal residue" evidence="11">
    <location>
        <position position="1"/>
    </location>
</feature>
<dbReference type="CDD" id="cd00054">
    <property type="entry name" value="EGF_CA"/>
    <property type="match status" value="2"/>
</dbReference>
<dbReference type="SUPFAM" id="SSF57196">
    <property type="entry name" value="EGF/Laminin"/>
    <property type="match status" value="2"/>
</dbReference>
<feature type="region of interest" description="Disordered" evidence="7">
    <location>
        <begin position="999"/>
        <end position="1030"/>
    </location>
</feature>
<dbReference type="GO" id="GO:0009986">
    <property type="term" value="C:cell surface"/>
    <property type="evidence" value="ECO:0007669"/>
    <property type="project" value="TreeGrafter"/>
</dbReference>
<dbReference type="PROSITE" id="PS51465">
    <property type="entry name" value="KAZAL_2"/>
    <property type="match status" value="1"/>
</dbReference>
<protein>
    <submittedName>
        <fullName evidence="11">Uncharacterized protein</fullName>
    </submittedName>
</protein>
<proteinExistence type="predicted"/>
<dbReference type="PANTHER" id="PTHR45836:SF23">
    <property type="entry name" value="NEUROGENIC LOCUS NOTCH HOMOLOG PROTEIN 1"/>
    <property type="match status" value="1"/>
</dbReference>
<dbReference type="GO" id="GO:0007219">
    <property type="term" value="P:Notch signaling pathway"/>
    <property type="evidence" value="ECO:0007669"/>
    <property type="project" value="TreeGrafter"/>
</dbReference>
<dbReference type="InterPro" id="IPR002350">
    <property type="entry name" value="Kazal_dom"/>
</dbReference>
<dbReference type="FunFam" id="2.10.25.10:FF:000038">
    <property type="entry name" value="Fibrillin 2"/>
    <property type="match status" value="1"/>
</dbReference>
<keyword evidence="12" id="KW-1185">Reference proteome</keyword>
<dbReference type="SUPFAM" id="SSF100895">
    <property type="entry name" value="Kazal-type serine protease inhibitors"/>
    <property type="match status" value="1"/>
</dbReference>
<dbReference type="SMART" id="SM00280">
    <property type="entry name" value="KAZAL"/>
    <property type="match status" value="1"/>
</dbReference>
<dbReference type="EMBL" id="CALNXJ010000035">
    <property type="protein sequence ID" value="CAH3141320.1"/>
    <property type="molecule type" value="Genomic_DNA"/>
</dbReference>
<accession>A0AAU9X9B3</accession>
<feature type="compositionally biased region" description="Polar residues" evidence="7">
    <location>
        <begin position="1001"/>
        <end position="1014"/>
    </location>
</feature>
<evidence type="ECO:0000259" key="10">
    <source>
        <dbReference type="PROSITE" id="PS51465"/>
    </source>
</evidence>
<feature type="region of interest" description="Disordered" evidence="7">
    <location>
        <begin position="1048"/>
        <end position="1155"/>
    </location>
</feature>
<dbReference type="Pfam" id="PF00059">
    <property type="entry name" value="Lectin_C"/>
    <property type="match status" value="1"/>
</dbReference>
<dbReference type="InterPro" id="IPR037221">
    <property type="entry name" value="H-type_lectin_dom_sf"/>
</dbReference>
<dbReference type="SMART" id="SM00179">
    <property type="entry name" value="EGF_CA"/>
    <property type="match status" value="2"/>
</dbReference>
<dbReference type="InterPro" id="IPR024731">
    <property type="entry name" value="NELL2-like_EGF"/>
</dbReference>
<dbReference type="SMART" id="SM00034">
    <property type="entry name" value="CLECT"/>
    <property type="match status" value="1"/>
</dbReference>
<dbReference type="InterPro" id="IPR001304">
    <property type="entry name" value="C-type_lectin-like"/>
</dbReference>
<dbReference type="PROSITE" id="PS00010">
    <property type="entry name" value="ASX_HYDROXYL"/>
    <property type="match status" value="1"/>
</dbReference>
<feature type="domain" description="EGF-like" evidence="8">
    <location>
        <begin position="776"/>
        <end position="816"/>
    </location>
</feature>
<dbReference type="PANTHER" id="PTHR45836">
    <property type="entry name" value="SLIT HOMOLOG"/>
    <property type="match status" value="1"/>
</dbReference>
<dbReference type="InterPro" id="IPR001881">
    <property type="entry name" value="EGF-like_Ca-bd_dom"/>
</dbReference>
<keyword evidence="2" id="KW-0732">Signal</keyword>
<keyword evidence="3" id="KW-0677">Repeat</keyword>
<dbReference type="PROSITE" id="PS01186">
    <property type="entry name" value="EGF_2"/>
    <property type="match status" value="2"/>
</dbReference>
<dbReference type="Gene3D" id="2.10.25.10">
    <property type="entry name" value="Laminin"/>
    <property type="match status" value="2"/>
</dbReference>
<name>A0AAU9X9B3_9CNID</name>
<evidence type="ECO:0000256" key="5">
    <source>
        <dbReference type="ARBA" id="ARBA00023180"/>
    </source>
</evidence>
<dbReference type="SMART" id="SM00181">
    <property type="entry name" value="EGF"/>
    <property type="match status" value="2"/>
</dbReference>
<feature type="compositionally biased region" description="Gly residues" evidence="7">
    <location>
        <begin position="1066"/>
        <end position="1128"/>
    </location>
</feature>
<dbReference type="PROSITE" id="PS01187">
    <property type="entry name" value="EGF_CA"/>
    <property type="match status" value="1"/>
</dbReference>
<sequence length="1155" mass="124917">FLSTAPIIKVGKDNVTISTPGLFGCEKISFQSPFSDGQQVKVFASFGHTVKSPKHRFGAAVWVESVSTGGFTVCVLEYGEGSKGFAEVNWIALQSTPLGSQLGTVALDPWTTGTECITIIFEKRFKTTPNVLVSASHEILKRPQDAMAIWVKDLNKDNFKVCFRETKILDGLHKDIRMNWMAFTTLKVGNFTLTKTVMLNNASSKFHYSNHAYCQSINFTDPFYAPPVVVVTPKQGYINNHSDPPLSQCSAITAWVEFTSRKDTKVCLRKYQSKEESNSAISIDYVVVGDLDPCLHVTCYFYGLCKAFGPHDARCVCLDRCPSFHEPVCSSNGTTYGNECLFKRETCLLRRNFSVQHPGRCEVFPFQHGRQHMPHIPALGYSHCVVIHLQPYVFYPDKLIKVQITVNHIDTSDKSYVHDAAVSWVENTNYNRFTACVMAAGFNERKSNANVTIDWVAYQGAPVGGLAGEERVSQWWTGTTCVTVNFPSKKFPSAPSVFVTAKHHHSGLKRDAASIWIEDVTQSSCKVCLRELQNYAGSHKDISVNWLAFMNLHKPPFSEHNVIHFINNRSPPDDQNNAFCKDVNFFHVYPTVPNIIVSANHSTKEGNLSPVHNGITSWVEYINKTGFRVCFKELYETKYDPLSVIYTVMSDLCQPGWDYFNGYCYFTISTCTTWSNAQTKCHKMGSHLVTVHNQEENVHIQHRHNGEKSWIGLNDRSVEGSFVWTKKGTSSFRFWAANQPNNNTDQDCVHTLGSNNGYTWNDVSCDNCFKFTCFKDINECTVKSDRCDVNAACQNTEGSHKCICKTGFEGDGEKCSDINECTVKSDRCDVNAACRNTEGSYKCICKTGFEGDGKKCSVTWKFTTSGRSGRYGVIQTFTVPRTTLYQIKAWGARGGTHSYNYGYRPGTYYGGRGAFIEGKFRLNKGTVLNIVVGQRGGNSVEVKGGGSTSSTAAQLGLSVEDNAGTGGGGGSFVYTTGNILLLAAGGGGGASSGFDGVDGQVGTSGTSSMGQEPSQVRKGGTGGQPGECNNAGASYHGGVGAGWHGTGCTRAGSEHGQRGGSRDQGWTGGQAGGMNSGNNGGPAPGAVGGFGGGGGGSEDNGASGGGGGYSGGGSGTHHKQAGGGGGSYCRGQSCSGVNGGNPNDNGLVKIIELSS</sequence>
<dbReference type="PROSITE" id="PS50041">
    <property type="entry name" value="C_TYPE_LECTIN_2"/>
    <property type="match status" value="1"/>
</dbReference>
<evidence type="ECO:0000259" key="9">
    <source>
        <dbReference type="PROSITE" id="PS50041"/>
    </source>
</evidence>
<dbReference type="Gene3D" id="3.10.100.10">
    <property type="entry name" value="Mannose-Binding Protein A, subunit A"/>
    <property type="match status" value="1"/>
</dbReference>
<dbReference type="InterPro" id="IPR016187">
    <property type="entry name" value="CTDL_fold"/>
</dbReference>
<keyword evidence="4" id="KW-1015">Disulfide bond</keyword>
<dbReference type="InterPro" id="IPR018097">
    <property type="entry name" value="EGF_Ca-bd_CS"/>
</dbReference>
<dbReference type="Pfam" id="PF07648">
    <property type="entry name" value="Kazal_2"/>
    <property type="match status" value="1"/>
</dbReference>
<evidence type="ECO:0000256" key="6">
    <source>
        <dbReference type="PROSITE-ProRule" id="PRU00076"/>
    </source>
</evidence>
<dbReference type="PROSITE" id="PS50026">
    <property type="entry name" value="EGF_3"/>
    <property type="match status" value="2"/>
</dbReference>
<dbReference type="InterPro" id="IPR000152">
    <property type="entry name" value="EGF-type_Asp/Asn_hydroxyl_site"/>
</dbReference>
<evidence type="ECO:0000256" key="1">
    <source>
        <dbReference type="ARBA" id="ARBA00022536"/>
    </source>
</evidence>
<dbReference type="InterPro" id="IPR051355">
    <property type="entry name" value="Notch/Slit_guidance"/>
</dbReference>
<dbReference type="CDD" id="cd00104">
    <property type="entry name" value="KAZAL_FS"/>
    <property type="match status" value="1"/>
</dbReference>
<keyword evidence="1 6" id="KW-0245">EGF-like domain</keyword>
<evidence type="ECO:0000256" key="7">
    <source>
        <dbReference type="SAM" id="MobiDB-lite"/>
    </source>
</evidence>
<dbReference type="InterPro" id="IPR016186">
    <property type="entry name" value="C-type_lectin-like/link_sf"/>
</dbReference>
<dbReference type="InterPro" id="IPR000742">
    <property type="entry name" value="EGF"/>
</dbReference>
<dbReference type="InterPro" id="IPR036058">
    <property type="entry name" value="Kazal_dom_sf"/>
</dbReference>
<keyword evidence="5" id="KW-0325">Glycoprotein</keyword>
<feature type="domain" description="C-type lectin" evidence="9">
    <location>
        <begin position="660"/>
        <end position="774"/>
    </location>
</feature>
<dbReference type="Pfam" id="PF12947">
    <property type="entry name" value="EGF_3"/>
    <property type="match status" value="2"/>
</dbReference>
<evidence type="ECO:0000313" key="11">
    <source>
        <dbReference type="EMBL" id="CAH3141320.1"/>
    </source>
</evidence>
<dbReference type="PROSITE" id="PS00615">
    <property type="entry name" value="C_TYPE_LECTIN_1"/>
    <property type="match status" value="1"/>
</dbReference>
<dbReference type="SUPFAM" id="SSF56436">
    <property type="entry name" value="C-type lectin-like"/>
    <property type="match status" value="1"/>
</dbReference>
<reference evidence="11 12" key="1">
    <citation type="submission" date="2022-05" db="EMBL/GenBank/DDBJ databases">
        <authorList>
            <consortium name="Genoscope - CEA"/>
            <person name="William W."/>
        </authorList>
    </citation>
    <scope>NUCLEOTIDE SEQUENCE [LARGE SCALE GENOMIC DNA]</scope>
</reference>
<comment type="caution">
    <text evidence="11">The sequence shown here is derived from an EMBL/GenBank/DDBJ whole genome shotgun (WGS) entry which is preliminary data.</text>
</comment>
<gene>
    <name evidence="11" type="ORF">PMEA_00019645</name>
</gene>
<evidence type="ECO:0000256" key="4">
    <source>
        <dbReference type="ARBA" id="ARBA00023157"/>
    </source>
</evidence>
<feature type="compositionally biased region" description="Basic and acidic residues" evidence="7">
    <location>
        <begin position="1052"/>
        <end position="1061"/>
    </location>
</feature>
<dbReference type="Gene3D" id="3.30.60.30">
    <property type="match status" value="1"/>
</dbReference>
<dbReference type="AlphaFoldDB" id="A0AAU9X9B3"/>
<dbReference type="InterPro" id="IPR018378">
    <property type="entry name" value="C-type_lectin_CS"/>
</dbReference>
<organism evidence="11 12">
    <name type="scientific">Pocillopora meandrina</name>
    <dbReference type="NCBI Taxonomy" id="46732"/>
    <lineage>
        <taxon>Eukaryota</taxon>
        <taxon>Metazoa</taxon>
        <taxon>Cnidaria</taxon>
        <taxon>Anthozoa</taxon>
        <taxon>Hexacorallia</taxon>
        <taxon>Scleractinia</taxon>
        <taxon>Astrocoeniina</taxon>
        <taxon>Pocilloporidae</taxon>
        <taxon>Pocillopora</taxon>
    </lineage>
</organism>
<evidence type="ECO:0000256" key="3">
    <source>
        <dbReference type="ARBA" id="ARBA00022737"/>
    </source>
</evidence>
<comment type="caution">
    <text evidence="6">Lacks conserved residue(s) required for the propagation of feature annotation.</text>
</comment>